<dbReference type="Proteomes" id="UP000282876">
    <property type="component" value="Unassembled WGS sequence"/>
</dbReference>
<dbReference type="AlphaFoldDB" id="A0A437AJT5"/>
<feature type="transmembrane region" description="Helical" evidence="1">
    <location>
        <begin position="106"/>
        <end position="124"/>
    </location>
</feature>
<protein>
    <submittedName>
        <fullName evidence="2">Uncharacterized protein</fullName>
    </submittedName>
</protein>
<feature type="transmembrane region" description="Helical" evidence="1">
    <location>
        <begin position="73"/>
        <end position="94"/>
    </location>
</feature>
<evidence type="ECO:0000313" key="3">
    <source>
        <dbReference type="Proteomes" id="UP000282876"/>
    </source>
</evidence>
<keyword evidence="1" id="KW-0812">Transmembrane</keyword>
<evidence type="ECO:0000256" key="1">
    <source>
        <dbReference type="SAM" id="Phobius"/>
    </source>
</evidence>
<keyword evidence="1" id="KW-0472">Membrane</keyword>
<accession>A0A437AJT5</accession>
<feature type="transmembrane region" description="Helical" evidence="1">
    <location>
        <begin position="44"/>
        <end position="67"/>
    </location>
</feature>
<proteinExistence type="predicted"/>
<feature type="transmembrane region" description="Helical" evidence="1">
    <location>
        <begin position="136"/>
        <end position="152"/>
    </location>
</feature>
<keyword evidence="1" id="KW-1133">Transmembrane helix</keyword>
<name>A0A437AJT5_9MICR</name>
<dbReference type="EMBL" id="RCSS01000520">
    <property type="protein sequence ID" value="RVD91441.1"/>
    <property type="molecule type" value="Genomic_DNA"/>
</dbReference>
<evidence type="ECO:0000313" key="2">
    <source>
        <dbReference type="EMBL" id="RVD91441.1"/>
    </source>
</evidence>
<dbReference type="VEuPathDB" id="MicrosporidiaDB:TUBRATIS_21110"/>
<keyword evidence="3" id="KW-1185">Reference proteome</keyword>
<organism evidence="2 3">
    <name type="scientific">Tubulinosema ratisbonensis</name>
    <dbReference type="NCBI Taxonomy" id="291195"/>
    <lineage>
        <taxon>Eukaryota</taxon>
        <taxon>Fungi</taxon>
        <taxon>Fungi incertae sedis</taxon>
        <taxon>Microsporidia</taxon>
        <taxon>Tubulinosematoidea</taxon>
        <taxon>Tubulinosematidae</taxon>
        <taxon>Tubulinosema</taxon>
    </lineage>
</organism>
<comment type="caution">
    <text evidence="2">The sequence shown here is derived from an EMBL/GenBank/DDBJ whole genome shotgun (WGS) entry which is preliminary data.</text>
</comment>
<sequence>MTFKILYEIKKNFNPEQTNQVSHETAQLKKKSIKRIIKSKLKKYFLILTIFLNFFSVFTPTIILFSILETISYSYWVILLHLLIFIIYTLCNLFKYSDKFSLLVDVFWFVSSFTCIIVELIIYGSKGDFMIYKQNVNLFIILNGLYLIIGVSL</sequence>
<reference evidence="2 3" key="1">
    <citation type="submission" date="2018-10" db="EMBL/GenBank/DDBJ databases">
        <title>Draft genome sequence of the microsporidian Tubulinosema ratisbonensis.</title>
        <authorList>
            <person name="Polonais V."/>
            <person name="Peyretaillade E."/>
            <person name="Niehus S."/>
            <person name="Wawrzyniak I."/>
            <person name="Franchet A."/>
            <person name="Gaspin C."/>
            <person name="Reichstadt M."/>
            <person name="Belser C."/>
            <person name="Labadie K."/>
            <person name="Delbac F."/>
            <person name="Ferrandon D."/>
        </authorList>
    </citation>
    <scope>NUCLEOTIDE SEQUENCE [LARGE SCALE GENOMIC DNA]</scope>
    <source>
        <strain evidence="2 3">Franzen</strain>
    </source>
</reference>
<gene>
    <name evidence="2" type="ORF">TUBRATIS_21110</name>
</gene>